<dbReference type="RefSeq" id="WP_109264652.1">
    <property type="nucleotide sequence ID" value="NZ_QEWP01000008.1"/>
</dbReference>
<evidence type="ECO:0000256" key="1">
    <source>
        <dbReference type="SAM" id="Phobius"/>
    </source>
</evidence>
<keyword evidence="4" id="KW-1185">Reference proteome</keyword>
<evidence type="ECO:0000313" key="3">
    <source>
        <dbReference type="EMBL" id="PWD99252.1"/>
    </source>
</evidence>
<name>A0A2U2B877_9BACT</name>
<dbReference type="Proteomes" id="UP000244956">
    <property type="component" value="Unassembled WGS sequence"/>
</dbReference>
<keyword evidence="1" id="KW-0472">Membrane</keyword>
<feature type="transmembrane region" description="Helical" evidence="1">
    <location>
        <begin position="130"/>
        <end position="150"/>
    </location>
</feature>
<evidence type="ECO:0000313" key="4">
    <source>
        <dbReference type="Proteomes" id="UP000244956"/>
    </source>
</evidence>
<sequence length="231" mass="27386">MSDNYKNRGVIIASLVVILWIGHLLYGLLEVEIAADNPWVYLHILVQTHLFTGLFITGHDGMHGTIKPHSPVINKVFGTAASFLYAGLSFTKLKKNHQKHHNHPGTPEDPDYCERSQNFFVWYFTFMWRYLTIWQILVMAVLFNVLGVWFSESRLILLWIVPAFLSTFQMFYFGVYAPHKQPHLNQMMPYRSRTMNKNHIWAFLSCWFFGYHYEHHQSPWTPWWKLHAVKK</sequence>
<keyword evidence="1" id="KW-0812">Transmembrane</keyword>
<reference evidence="3 4" key="1">
    <citation type="submission" date="2018-05" db="EMBL/GenBank/DDBJ databases">
        <title>Marinilabilia rubrum sp. nov., isolated from saltern sediment.</title>
        <authorList>
            <person name="Zhang R."/>
        </authorList>
    </citation>
    <scope>NUCLEOTIDE SEQUENCE [LARGE SCALE GENOMIC DNA]</scope>
    <source>
        <strain evidence="3 4">WTE16</strain>
    </source>
</reference>
<dbReference type="GO" id="GO:0006629">
    <property type="term" value="P:lipid metabolic process"/>
    <property type="evidence" value="ECO:0007669"/>
    <property type="project" value="InterPro"/>
</dbReference>
<feature type="transmembrane region" description="Helical" evidence="1">
    <location>
        <begin position="40"/>
        <end position="58"/>
    </location>
</feature>
<protein>
    <submittedName>
        <fullName evidence="3">Fatty acid desaturase</fullName>
    </submittedName>
</protein>
<gene>
    <name evidence="3" type="ORF">DDZ16_11705</name>
</gene>
<feature type="transmembrane region" description="Helical" evidence="1">
    <location>
        <begin position="9"/>
        <end position="28"/>
    </location>
</feature>
<organism evidence="3 4">
    <name type="scientific">Marinilabilia rubra</name>
    <dbReference type="NCBI Taxonomy" id="2162893"/>
    <lineage>
        <taxon>Bacteria</taxon>
        <taxon>Pseudomonadati</taxon>
        <taxon>Bacteroidota</taxon>
        <taxon>Bacteroidia</taxon>
        <taxon>Marinilabiliales</taxon>
        <taxon>Marinilabiliaceae</taxon>
        <taxon>Marinilabilia</taxon>
    </lineage>
</organism>
<dbReference type="InterPro" id="IPR005804">
    <property type="entry name" value="FA_desaturase_dom"/>
</dbReference>
<proteinExistence type="predicted"/>
<dbReference type="AlphaFoldDB" id="A0A2U2B877"/>
<comment type="caution">
    <text evidence="3">The sequence shown here is derived from an EMBL/GenBank/DDBJ whole genome shotgun (WGS) entry which is preliminary data.</text>
</comment>
<dbReference type="OrthoDB" id="9792534at2"/>
<dbReference type="Pfam" id="PF00487">
    <property type="entry name" value="FA_desaturase"/>
    <property type="match status" value="1"/>
</dbReference>
<feature type="transmembrane region" description="Helical" evidence="1">
    <location>
        <begin position="156"/>
        <end position="177"/>
    </location>
</feature>
<accession>A0A2U2B877</accession>
<keyword evidence="1" id="KW-1133">Transmembrane helix</keyword>
<evidence type="ECO:0000259" key="2">
    <source>
        <dbReference type="Pfam" id="PF00487"/>
    </source>
</evidence>
<feature type="domain" description="Fatty acid desaturase" evidence="2">
    <location>
        <begin position="38"/>
        <end position="131"/>
    </location>
</feature>
<dbReference type="EMBL" id="QEWP01000008">
    <property type="protein sequence ID" value="PWD99252.1"/>
    <property type="molecule type" value="Genomic_DNA"/>
</dbReference>